<evidence type="ECO:0000256" key="3">
    <source>
        <dbReference type="ARBA" id="ARBA00022452"/>
    </source>
</evidence>
<keyword evidence="11" id="KW-0675">Receptor</keyword>
<keyword evidence="7 8" id="KW-0998">Cell outer membrane</keyword>
<evidence type="ECO:0000256" key="9">
    <source>
        <dbReference type="SAM" id="SignalP"/>
    </source>
</evidence>
<feature type="signal peptide" evidence="9">
    <location>
        <begin position="1"/>
        <end position="18"/>
    </location>
</feature>
<dbReference type="Gene3D" id="2.170.130.10">
    <property type="entry name" value="TonB-dependent receptor, plug domain"/>
    <property type="match status" value="1"/>
</dbReference>
<sequence>MKSFLSVLLLLSAVWLNAQTSHTISGYVSDSKSGERLIGATIINPESGVGTTSNNYGFFSLTQPGGPLELNFSFVGYKTTRKRLELNADTFLTIPLEKGISLEEIQVTARRLNQKNPELSKLSQPEITMQMIESAPVILGERDVLKTIQFLPGIKQGSENTASFNVRGGSADQNLILLDGVPVYNVNHLLGFFSVFNSDAIKNVNLIKGGIPARYGGRLSSVLDISMKEGNLKKSSGVFSISPISGRLTWEAPIKKDTAAYIVSLRRTFLDLPVRAVQKLSGQNGTYGYSFYDFNAKANWIINPKNRVYLSLYTGKDSQFSNTHEGNNKSKYDYNWGNITSVLRWNKVFSPKMFSNFSVYYSRFQHEQFSQSGEQDLNVLFKTNSEMEDISFKIDFDYYIHPKYTLRFGGKLSHMVFNPNIIQVKTIESDVRFNTDNHFTANEFNVYVENALDFDLLKINLGGRLSRYSTQNKSYINFQPRVSAALQIHPMLSLNASYNEMSQHLHLLTNSSLGMPTDLWVASTKNIAPQKARQATFGISSQAGNSLSFGLEGYYKWMDDVVRFDEGVAFLNSKESNWEENVLVGEGKAYGVEFLTQKETGRITGMFSYTLSWSDRKFSELNHGNWFPFKYDRRHDVSVLAEYKFNESYKTTRSISIGFTLQSGNNLSIPDIQTQGILLPGRDYATYNKSWETIRYTYDHPNNFKMPTFHHLDIGYNIVKQKTDNKSITWSFSVYNIYNRMNPWYYYKSGDQVKQVSLFPIIPSVSFTYRW</sequence>
<dbReference type="InterPro" id="IPR037066">
    <property type="entry name" value="Plug_dom_sf"/>
</dbReference>
<dbReference type="GO" id="GO:0044718">
    <property type="term" value="P:siderophore transmembrane transport"/>
    <property type="evidence" value="ECO:0007669"/>
    <property type="project" value="TreeGrafter"/>
</dbReference>
<feature type="chain" id="PRO_5032385967" evidence="9">
    <location>
        <begin position="19"/>
        <end position="771"/>
    </location>
</feature>
<dbReference type="InterPro" id="IPR008969">
    <property type="entry name" value="CarboxyPept-like_regulatory"/>
</dbReference>
<accession>A0A831LQV6</accession>
<keyword evidence="2 8" id="KW-0813">Transport</keyword>
<dbReference type="InterPro" id="IPR036942">
    <property type="entry name" value="Beta-barrel_TonB_sf"/>
</dbReference>
<comment type="similarity">
    <text evidence="8">Belongs to the TonB-dependent receptor family.</text>
</comment>
<dbReference type="PANTHER" id="PTHR30069:SF29">
    <property type="entry name" value="HEMOGLOBIN AND HEMOGLOBIN-HAPTOGLOBIN-BINDING PROTEIN 1-RELATED"/>
    <property type="match status" value="1"/>
</dbReference>
<dbReference type="SUPFAM" id="SSF56935">
    <property type="entry name" value="Porins"/>
    <property type="match status" value="1"/>
</dbReference>
<organism evidence="11">
    <name type="scientific">Mariniphaga anaerophila</name>
    <dbReference type="NCBI Taxonomy" id="1484053"/>
    <lineage>
        <taxon>Bacteria</taxon>
        <taxon>Pseudomonadati</taxon>
        <taxon>Bacteroidota</taxon>
        <taxon>Bacteroidia</taxon>
        <taxon>Marinilabiliales</taxon>
        <taxon>Prolixibacteraceae</taxon>
        <taxon>Mariniphaga</taxon>
    </lineage>
</organism>
<evidence type="ECO:0000256" key="2">
    <source>
        <dbReference type="ARBA" id="ARBA00022448"/>
    </source>
</evidence>
<keyword evidence="3 8" id="KW-1134">Transmembrane beta strand</keyword>
<keyword evidence="6 8" id="KW-0472">Membrane</keyword>
<evidence type="ECO:0000256" key="6">
    <source>
        <dbReference type="ARBA" id="ARBA00023136"/>
    </source>
</evidence>
<dbReference type="Pfam" id="PF13715">
    <property type="entry name" value="CarbopepD_reg_2"/>
    <property type="match status" value="1"/>
</dbReference>
<comment type="caution">
    <text evidence="11">The sequence shown here is derived from an EMBL/GenBank/DDBJ whole genome shotgun (WGS) entry which is preliminary data.</text>
</comment>
<proteinExistence type="inferred from homology"/>
<dbReference type="Gene3D" id="2.40.170.20">
    <property type="entry name" value="TonB-dependent receptor, beta-barrel domain"/>
    <property type="match status" value="1"/>
</dbReference>
<evidence type="ECO:0000256" key="4">
    <source>
        <dbReference type="ARBA" id="ARBA00022692"/>
    </source>
</evidence>
<dbReference type="GO" id="GO:0015344">
    <property type="term" value="F:siderophore uptake transmembrane transporter activity"/>
    <property type="evidence" value="ECO:0007669"/>
    <property type="project" value="TreeGrafter"/>
</dbReference>
<dbReference type="Proteomes" id="UP000886047">
    <property type="component" value="Unassembled WGS sequence"/>
</dbReference>
<gene>
    <name evidence="11" type="ORF">ENN90_09785</name>
</gene>
<feature type="domain" description="TonB-dependent receptor plug" evidence="10">
    <location>
        <begin position="140"/>
        <end position="218"/>
    </location>
</feature>
<evidence type="ECO:0000256" key="1">
    <source>
        <dbReference type="ARBA" id="ARBA00004571"/>
    </source>
</evidence>
<dbReference type="InterPro" id="IPR039426">
    <property type="entry name" value="TonB-dep_rcpt-like"/>
</dbReference>
<evidence type="ECO:0000256" key="5">
    <source>
        <dbReference type="ARBA" id="ARBA00022729"/>
    </source>
</evidence>
<dbReference type="PANTHER" id="PTHR30069">
    <property type="entry name" value="TONB-DEPENDENT OUTER MEMBRANE RECEPTOR"/>
    <property type="match status" value="1"/>
</dbReference>
<evidence type="ECO:0000256" key="7">
    <source>
        <dbReference type="ARBA" id="ARBA00023237"/>
    </source>
</evidence>
<dbReference type="SUPFAM" id="SSF49464">
    <property type="entry name" value="Carboxypeptidase regulatory domain-like"/>
    <property type="match status" value="1"/>
</dbReference>
<keyword evidence="5 9" id="KW-0732">Signal</keyword>
<protein>
    <submittedName>
        <fullName evidence="11">TonB-dependent receptor</fullName>
    </submittedName>
</protein>
<dbReference type="Pfam" id="PF07715">
    <property type="entry name" value="Plug"/>
    <property type="match status" value="1"/>
</dbReference>
<evidence type="ECO:0000259" key="10">
    <source>
        <dbReference type="Pfam" id="PF07715"/>
    </source>
</evidence>
<comment type="subcellular location">
    <subcellularLocation>
        <location evidence="1 8">Cell outer membrane</location>
        <topology evidence="1 8">Multi-pass membrane protein</topology>
    </subcellularLocation>
</comment>
<dbReference type="GO" id="GO:0009279">
    <property type="term" value="C:cell outer membrane"/>
    <property type="evidence" value="ECO:0007669"/>
    <property type="project" value="UniProtKB-SubCell"/>
</dbReference>
<dbReference type="Gene3D" id="2.60.40.1120">
    <property type="entry name" value="Carboxypeptidase-like, regulatory domain"/>
    <property type="match status" value="1"/>
</dbReference>
<keyword evidence="4 8" id="KW-0812">Transmembrane</keyword>
<name>A0A831LQV6_9BACT</name>
<dbReference type="InterPro" id="IPR012910">
    <property type="entry name" value="Plug_dom"/>
</dbReference>
<dbReference type="PROSITE" id="PS52016">
    <property type="entry name" value="TONB_DEPENDENT_REC_3"/>
    <property type="match status" value="1"/>
</dbReference>
<evidence type="ECO:0000256" key="8">
    <source>
        <dbReference type="PROSITE-ProRule" id="PRU01360"/>
    </source>
</evidence>
<reference evidence="11" key="1">
    <citation type="journal article" date="2020" name="mSystems">
        <title>Genome- and Community-Level Interaction Insights into Carbon Utilization and Element Cycling Functions of Hydrothermarchaeota in Hydrothermal Sediment.</title>
        <authorList>
            <person name="Zhou Z."/>
            <person name="Liu Y."/>
            <person name="Xu W."/>
            <person name="Pan J."/>
            <person name="Luo Z.H."/>
            <person name="Li M."/>
        </authorList>
    </citation>
    <scope>NUCLEOTIDE SEQUENCE [LARGE SCALE GENOMIC DNA]</scope>
    <source>
        <strain evidence="11">SpSt-1217</strain>
    </source>
</reference>
<dbReference type="AlphaFoldDB" id="A0A831LQV6"/>
<evidence type="ECO:0000313" key="11">
    <source>
        <dbReference type="EMBL" id="HDR51888.1"/>
    </source>
</evidence>
<dbReference type="EMBL" id="DSDK01000522">
    <property type="protein sequence ID" value="HDR51888.1"/>
    <property type="molecule type" value="Genomic_DNA"/>
</dbReference>